<reference evidence="2" key="1">
    <citation type="submission" date="2022-10" db="EMBL/GenBank/DDBJ databases">
        <title>Genome assembly of Pristionchus species.</title>
        <authorList>
            <person name="Yoshida K."/>
            <person name="Sommer R.J."/>
        </authorList>
    </citation>
    <scope>NUCLEOTIDE SEQUENCE [LARGE SCALE GENOMIC DNA]</scope>
    <source>
        <strain evidence="2">RS5460</strain>
    </source>
</reference>
<protein>
    <submittedName>
        <fullName evidence="1">Uncharacterized protein</fullName>
    </submittedName>
</protein>
<dbReference type="EMBL" id="BTRK01000002">
    <property type="protein sequence ID" value="GMR38114.1"/>
    <property type="molecule type" value="Genomic_DNA"/>
</dbReference>
<feature type="non-terminal residue" evidence="1">
    <location>
        <position position="309"/>
    </location>
</feature>
<dbReference type="AlphaFoldDB" id="A0AAN4ZEK5"/>
<proteinExistence type="predicted"/>
<keyword evidence="2" id="KW-1185">Reference proteome</keyword>
<comment type="caution">
    <text evidence="1">The sequence shown here is derived from an EMBL/GenBank/DDBJ whole genome shotgun (WGS) entry which is preliminary data.</text>
</comment>
<name>A0AAN4ZEK5_9BILA</name>
<evidence type="ECO:0000313" key="2">
    <source>
        <dbReference type="Proteomes" id="UP001328107"/>
    </source>
</evidence>
<accession>A0AAN4ZEK5</accession>
<sequence length="309" mass="36643">MDCDETAVWQIVATEIDGNDSTQWKDCFICRNLCSKFYELPKREGQRRAFFDRIIVEGLSRGALARLHTFHPSADRFLEFHRKKFDRKNIKNTVPPRVEASTGFSRREVEKRCIFPIRKKLLFEQKVCYLCNKMTDKFHSTPENSEERIEFLNRIMLTRKTDEERVAALVNKRIRVYFCQMHVANWPIRELSQKANGLSTEAYEPFYKLTPRIFTETPIPERYHTKDTPRIFIDAPPNVNSNSVALPNPVRIERELNRPQPSLFAQIYASSRRQVNRRVCIVCNRMQNEHEMRVFTKDQKKRPLWVNAV</sequence>
<gene>
    <name evidence="1" type="ORF">PMAYCL1PPCAC_08309</name>
</gene>
<dbReference type="Proteomes" id="UP001328107">
    <property type="component" value="Unassembled WGS sequence"/>
</dbReference>
<evidence type="ECO:0000313" key="1">
    <source>
        <dbReference type="EMBL" id="GMR38114.1"/>
    </source>
</evidence>
<organism evidence="1 2">
    <name type="scientific">Pristionchus mayeri</name>
    <dbReference type="NCBI Taxonomy" id="1317129"/>
    <lineage>
        <taxon>Eukaryota</taxon>
        <taxon>Metazoa</taxon>
        <taxon>Ecdysozoa</taxon>
        <taxon>Nematoda</taxon>
        <taxon>Chromadorea</taxon>
        <taxon>Rhabditida</taxon>
        <taxon>Rhabditina</taxon>
        <taxon>Diplogasteromorpha</taxon>
        <taxon>Diplogasteroidea</taxon>
        <taxon>Neodiplogasteridae</taxon>
        <taxon>Pristionchus</taxon>
    </lineage>
</organism>